<comment type="similarity">
    <text evidence="1 6">Belongs to the peptidase S8 family.</text>
</comment>
<dbReference type="InterPro" id="IPR045051">
    <property type="entry name" value="SBT"/>
</dbReference>
<evidence type="ECO:0000256" key="6">
    <source>
        <dbReference type="PROSITE-ProRule" id="PRU01240"/>
    </source>
</evidence>
<dbReference type="InterPro" id="IPR041469">
    <property type="entry name" value="Subtilisin-like_FN3"/>
</dbReference>
<keyword evidence="10" id="KW-1185">Reference proteome</keyword>
<dbReference type="InterPro" id="IPR000209">
    <property type="entry name" value="Peptidase_S8/S53_dom"/>
</dbReference>
<dbReference type="InterPro" id="IPR023828">
    <property type="entry name" value="Peptidase_S8_Ser-AS"/>
</dbReference>
<keyword evidence="2" id="KW-0645">Protease</keyword>
<dbReference type="PROSITE" id="PS00138">
    <property type="entry name" value="SUBTILASE_SER"/>
    <property type="match status" value="1"/>
</dbReference>
<dbReference type="Proteomes" id="UP000224567">
    <property type="component" value="Unassembled WGS sequence"/>
</dbReference>
<dbReference type="AlphaFoldDB" id="A0A2G2X5A0"/>
<keyword evidence="5" id="KW-0720">Serine protease</keyword>
<protein>
    <submittedName>
        <fullName evidence="9">Subtilisin-like protease SBT2.4</fullName>
    </submittedName>
</protein>
<dbReference type="STRING" id="33114.A0A2G2X5A0"/>
<dbReference type="PANTHER" id="PTHR10795">
    <property type="entry name" value="PROPROTEIN CONVERTASE SUBTILISIN/KEXIN"/>
    <property type="match status" value="1"/>
</dbReference>
<dbReference type="Pfam" id="PF00082">
    <property type="entry name" value="Peptidase_S8"/>
    <property type="match status" value="1"/>
</dbReference>
<name>A0A2G2X5A0_CAPBA</name>
<evidence type="ECO:0000313" key="9">
    <source>
        <dbReference type="EMBL" id="PHT52656.1"/>
    </source>
</evidence>
<evidence type="ECO:0000256" key="5">
    <source>
        <dbReference type="ARBA" id="ARBA00022825"/>
    </source>
</evidence>
<reference evidence="9 10" key="1">
    <citation type="journal article" date="2017" name="Genome Biol.">
        <title>New reference genome sequences of hot pepper reveal the massive evolution of plant disease-resistance genes by retroduplication.</title>
        <authorList>
            <person name="Kim S."/>
            <person name="Park J."/>
            <person name="Yeom S.I."/>
            <person name="Kim Y.M."/>
            <person name="Seo E."/>
            <person name="Kim K.T."/>
            <person name="Kim M.S."/>
            <person name="Lee J.M."/>
            <person name="Cheong K."/>
            <person name="Shin H.S."/>
            <person name="Kim S.B."/>
            <person name="Han K."/>
            <person name="Lee J."/>
            <person name="Park M."/>
            <person name="Lee H.A."/>
            <person name="Lee H.Y."/>
            <person name="Lee Y."/>
            <person name="Oh S."/>
            <person name="Lee J.H."/>
            <person name="Choi E."/>
            <person name="Choi E."/>
            <person name="Lee S.E."/>
            <person name="Jeon J."/>
            <person name="Kim H."/>
            <person name="Choi G."/>
            <person name="Song H."/>
            <person name="Lee J."/>
            <person name="Lee S.C."/>
            <person name="Kwon J.K."/>
            <person name="Lee H.Y."/>
            <person name="Koo N."/>
            <person name="Hong Y."/>
            <person name="Kim R.W."/>
            <person name="Kang W.H."/>
            <person name="Huh J.H."/>
            <person name="Kang B.C."/>
            <person name="Yang T.J."/>
            <person name="Lee Y.H."/>
            <person name="Bennetzen J.L."/>
            <person name="Choi D."/>
        </authorList>
    </citation>
    <scope>NUCLEOTIDE SEQUENCE [LARGE SCALE GENOMIC DNA]</scope>
    <source>
        <strain evidence="10">cv. PBC81</strain>
    </source>
</reference>
<comment type="caution">
    <text evidence="9">The sequence shown here is derived from an EMBL/GenBank/DDBJ whole genome shotgun (WGS) entry which is preliminary data.</text>
</comment>
<dbReference type="Gene3D" id="3.40.50.200">
    <property type="entry name" value="Peptidase S8/S53 domain"/>
    <property type="match status" value="1"/>
</dbReference>
<accession>A0A2G2X5A0</accession>
<sequence length="222" mass="23614">MSGTSMATPHIAGVAALIKQYNPSWTPSMIASAISTTASTYDNLGEPIMAHGFDLYSLYASAPFGFGAGLVDPSRALHPGLVFSAGYEDYINFLCSLPNIDSAIVKTATGGVCGQLFENPSDLNLPSITITSLTGSQIVHRTVMNVANKAETYLSAVLPPKGVTVDIKPSWFRISPQGTQHLLIMFNVTQALDDFTFGEIVLTGSLNHVVKMPLSIFPISTT</sequence>
<evidence type="ECO:0000256" key="2">
    <source>
        <dbReference type="ARBA" id="ARBA00022670"/>
    </source>
</evidence>
<keyword evidence="3" id="KW-0732">Signal</keyword>
<evidence type="ECO:0000259" key="8">
    <source>
        <dbReference type="Pfam" id="PF17766"/>
    </source>
</evidence>
<feature type="domain" description="Subtilisin-like protease fibronectin type-III" evidence="8">
    <location>
        <begin position="122"/>
        <end position="216"/>
    </location>
</feature>
<dbReference type="EMBL" id="MLFT02000003">
    <property type="protein sequence ID" value="PHT52656.1"/>
    <property type="molecule type" value="Genomic_DNA"/>
</dbReference>
<comment type="caution">
    <text evidence="6">Lacks conserved residue(s) required for the propagation of feature annotation.</text>
</comment>
<dbReference type="SUPFAM" id="SSF52743">
    <property type="entry name" value="Subtilisin-like"/>
    <property type="match status" value="1"/>
</dbReference>
<proteinExistence type="inferred from homology"/>
<keyword evidence="4" id="KW-0378">Hydrolase</keyword>
<organism evidence="9 10">
    <name type="scientific">Capsicum baccatum</name>
    <name type="common">Peruvian pepper</name>
    <dbReference type="NCBI Taxonomy" id="33114"/>
    <lineage>
        <taxon>Eukaryota</taxon>
        <taxon>Viridiplantae</taxon>
        <taxon>Streptophyta</taxon>
        <taxon>Embryophyta</taxon>
        <taxon>Tracheophyta</taxon>
        <taxon>Spermatophyta</taxon>
        <taxon>Magnoliopsida</taxon>
        <taxon>eudicotyledons</taxon>
        <taxon>Gunneridae</taxon>
        <taxon>Pentapetalae</taxon>
        <taxon>asterids</taxon>
        <taxon>lamiids</taxon>
        <taxon>Solanales</taxon>
        <taxon>Solanaceae</taxon>
        <taxon>Solanoideae</taxon>
        <taxon>Capsiceae</taxon>
        <taxon>Capsicum</taxon>
    </lineage>
</organism>
<evidence type="ECO:0000256" key="1">
    <source>
        <dbReference type="ARBA" id="ARBA00011073"/>
    </source>
</evidence>
<feature type="domain" description="Peptidase S8/S53" evidence="7">
    <location>
        <begin position="1"/>
        <end position="43"/>
    </location>
</feature>
<dbReference type="Gene3D" id="2.60.40.2310">
    <property type="match status" value="1"/>
</dbReference>
<gene>
    <name evidence="9" type="ORF">CQW23_07118</name>
</gene>
<dbReference type="GO" id="GO:0004252">
    <property type="term" value="F:serine-type endopeptidase activity"/>
    <property type="evidence" value="ECO:0007669"/>
    <property type="project" value="InterPro"/>
</dbReference>
<dbReference type="Pfam" id="PF17766">
    <property type="entry name" value="fn3_6"/>
    <property type="match status" value="1"/>
</dbReference>
<dbReference type="InterPro" id="IPR036852">
    <property type="entry name" value="Peptidase_S8/S53_dom_sf"/>
</dbReference>
<reference evidence="10" key="2">
    <citation type="journal article" date="2017" name="J. Anim. Genet.">
        <title>Multiple reference genome sequences of hot pepper reveal the massive evolution of plant disease resistance genes by retroduplication.</title>
        <authorList>
            <person name="Kim S."/>
            <person name="Park J."/>
            <person name="Yeom S.-I."/>
            <person name="Kim Y.-M."/>
            <person name="Seo E."/>
            <person name="Kim K.-T."/>
            <person name="Kim M.-S."/>
            <person name="Lee J.M."/>
            <person name="Cheong K."/>
            <person name="Shin H.-S."/>
            <person name="Kim S.-B."/>
            <person name="Han K."/>
            <person name="Lee J."/>
            <person name="Park M."/>
            <person name="Lee H.-A."/>
            <person name="Lee H.-Y."/>
            <person name="Lee Y."/>
            <person name="Oh S."/>
            <person name="Lee J.H."/>
            <person name="Choi E."/>
            <person name="Choi E."/>
            <person name="Lee S.E."/>
            <person name="Jeon J."/>
            <person name="Kim H."/>
            <person name="Choi G."/>
            <person name="Song H."/>
            <person name="Lee J."/>
            <person name="Lee S.-C."/>
            <person name="Kwon J.-K."/>
            <person name="Lee H.-Y."/>
            <person name="Koo N."/>
            <person name="Hong Y."/>
            <person name="Kim R.W."/>
            <person name="Kang W.-H."/>
            <person name="Huh J.H."/>
            <person name="Kang B.-C."/>
            <person name="Yang T.-J."/>
            <person name="Lee Y.-H."/>
            <person name="Bennetzen J.L."/>
            <person name="Choi D."/>
        </authorList>
    </citation>
    <scope>NUCLEOTIDE SEQUENCE [LARGE SCALE GENOMIC DNA]</scope>
    <source>
        <strain evidence="10">cv. PBC81</strain>
    </source>
</reference>
<evidence type="ECO:0000259" key="7">
    <source>
        <dbReference type="Pfam" id="PF00082"/>
    </source>
</evidence>
<dbReference type="PROSITE" id="PS51892">
    <property type="entry name" value="SUBTILASE"/>
    <property type="match status" value="1"/>
</dbReference>
<evidence type="ECO:0000256" key="4">
    <source>
        <dbReference type="ARBA" id="ARBA00022801"/>
    </source>
</evidence>
<dbReference type="GO" id="GO:0006508">
    <property type="term" value="P:proteolysis"/>
    <property type="evidence" value="ECO:0007669"/>
    <property type="project" value="UniProtKB-KW"/>
</dbReference>
<evidence type="ECO:0000256" key="3">
    <source>
        <dbReference type="ARBA" id="ARBA00022729"/>
    </source>
</evidence>
<dbReference type="OrthoDB" id="206201at2759"/>
<evidence type="ECO:0000313" key="10">
    <source>
        <dbReference type="Proteomes" id="UP000224567"/>
    </source>
</evidence>